<name>A0A439CZE2_9PEZI</name>
<dbReference type="PANTHER" id="PTHR24148:SF64">
    <property type="entry name" value="HETEROKARYON INCOMPATIBILITY DOMAIN-CONTAINING PROTEIN"/>
    <property type="match status" value="1"/>
</dbReference>
<organism evidence="2 3">
    <name type="scientific">Xylaria grammica</name>
    <dbReference type="NCBI Taxonomy" id="363999"/>
    <lineage>
        <taxon>Eukaryota</taxon>
        <taxon>Fungi</taxon>
        <taxon>Dikarya</taxon>
        <taxon>Ascomycota</taxon>
        <taxon>Pezizomycotina</taxon>
        <taxon>Sordariomycetes</taxon>
        <taxon>Xylariomycetidae</taxon>
        <taxon>Xylariales</taxon>
        <taxon>Xylariaceae</taxon>
        <taxon>Xylaria</taxon>
    </lineage>
</organism>
<dbReference type="EMBL" id="RYZI01000250">
    <property type="protein sequence ID" value="RWA07572.1"/>
    <property type="molecule type" value="Genomic_DNA"/>
</dbReference>
<reference evidence="2 3" key="1">
    <citation type="submission" date="2018-12" db="EMBL/GenBank/DDBJ databases">
        <title>Draft genome sequence of Xylaria grammica IHI A82.</title>
        <authorList>
            <person name="Buettner E."/>
            <person name="Kellner H."/>
        </authorList>
    </citation>
    <scope>NUCLEOTIDE SEQUENCE [LARGE SCALE GENOMIC DNA]</scope>
    <source>
        <strain evidence="2 3">IHI A82</strain>
    </source>
</reference>
<evidence type="ECO:0000259" key="1">
    <source>
        <dbReference type="Pfam" id="PF06985"/>
    </source>
</evidence>
<protein>
    <recommendedName>
        <fullName evidence="1">Heterokaryon incompatibility domain-containing protein</fullName>
    </recommendedName>
</protein>
<comment type="caution">
    <text evidence="2">The sequence shown here is derived from an EMBL/GenBank/DDBJ whole genome shotgun (WGS) entry which is preliminary data.</text>
</comment>
<proteinExistence type="predicted"/>
<accession>A0A439CZE2</accession>
<feature type="domain" description="Heterokaryon incompatibility" evidence="1">
    <location>
        <begin position="1"/>
        <end position="56"/>
    </location>
</feature>
<gene>
    <name evidence="2" type="ORF">EKO27_g7529</name>
</gene>
<dbReference type="InterPro" id="IPR052895">
    <property type="entry name" value="HetReg/Transcr_Mod"/>
</dbReference>
<sequence>MWIDYLCINQQNDIEKAWQVALMGDIYKKADQVVAWLGPGDCDGQRAMEYLDELGKEAYLCGFYHDHRSGYIFWQKLAEFYSTHQVTLPFNPIPTPLKAVLHAEFYQHGPLPTLMSLSVFHKINGWSGGGRCFPVREMKSLFRRPWFGRVWVLQEIALSKEAVFIYGTTEINRRILAAAMNAFECFKRVLIGRHQVGGWGVLKPYHYKVFLASFIRATTMVNAHRIKEMYFPLIALLRLTCVGSPNLEKHGPHHLDSSDPRDKIFALLGLASDRKELSQKGVNPDYTKSCREVYILATSVLLQQGHWSLLSFVQPHQSSGYGDLPSWVPDWYQPLTEPLQIVEDDHMTLEPEFGASGQSNSMLTVRVDNTISGLHSISLKGLVCDTVHSVGFFPRRRSSWNVPLGETFSWPEEWLVETLRLTYRTKGNFPSFEERLRAVARASVGGMMNNSEGHLARASEDILFEAIHLLRSSVLRITDRKIKIKARKFLAKTRIKNLTATNRIEMHLPDNMIGRSIKRLPFITVTGRLGLGYDNIKAGDVVSIISGAQLPYILRLQPTGKYYNLISEAYVDGIMDGEALQGAAFTWLNIV</sequence>
<dbReference type="AlphaFoldDB" id="A0A439CZE2"/>
<evidence type="ECO:0000313" key="3">
    <source>
        <dbReference type="Proteomes" id="UP000286045"/>
    </source>
</evidence>
<keyword evidence="3" id="KW-1185">Reference proteome</keyword>
<dbReference type="Proteomes" id="UP000286045">
    <property type="component" value="Unassembled WGS sequence"/>
</dbReference>
<evidence type="ECO:0000313" key="2">
    <source>
        <dbReference type="EMBL" id="RWA07572.1"/>
    </source>
</evidence>
<dbReference type="Pfam" id="PF26639">
    <property type="entry name" value="Het-6_barrel"/>
    <property type="match status" value="1"/>
</dbReference>
<dbReference type="PANTHER" id="PTHR24148">
    <property type="entry name" value="ANKYRIN REPEAT DOMAIN-CONTAINING PROTEIN 39 HOMOLOG-RELATED"/>
    <property type="match status" value="1"/>
</dbReference>
<dbReference type="InterPro" id="IPR010730">
    <property type="entry name" value="HET"/>
</dbReference>
<dbReference type="Pfam" id="PF06985">
    <property type="entry name" value="HET"/>
    <property type="match status" value="1"/>
</dbReference>